<dbReference type="AlphaFoldDB" id="A0A7Y7ZFU6"/>
<dbReference type="Pfam" id="PF01464">
    <property type="entry name" value="SLT"/>
    <property type="match status" value="1"/>
</dbReference>
<sequence length="185" mass="20611">MKWIPFLTLSATLSALLPQHADAFSLKGTVWERQSQRFCKVDPKLLYALALVESKRYSGPTVNPNPLALNIAEKPHHPASLGEAKQLLREGLKKTRSIAVGAMQISIRWNGERVDNPEDLLDLETNVRVGTQVLCEMIAGQHGDLELAIGRYHTPNPNLESVARGYGRNVLSVWRRLILLEQKGA</sequence>
<organism evidence="3 4">
    <name type="scientific">Pseudomonas putida</name>
    <name type="common">Arthrobacter siderocapsulatus</name>
    <dbReference type="NCBI Taxonomy" id="303"/>
    <lineage>
        <taxon>Bacteria</taxon>
        <taxon>Pseudomonadati</taxon>
        <taxon>Pseudomonadota</taxon>
        <taxon>Gammaproteobacteria</taxon>
        <taxon>Pseudomonadales</taxon>
        <taxon>Pseudomonadaceae</taxon>
        <taxon>Pseudomonas</taxon>
    </lineage>
</organism>
<comment type="caution">
    <text evidence="3">The sequence shown here is derived from an EMBL/GenBank/DDBJ whole genome shotgun (WGS) entry which is preliminary data.</text>
</comment>
<dbReference type="InterPro" id="IPR023346">
    <property type="entry name" value="Lysozyme-like_dom_sf"/>
</dbReference>
<gene>
    <name evidence="3" type="ORF">HX798_27855</name>
</gene>
<dbReference type="RefSeq" id="WP_177011296.1">
    <property type="nucleotide sequence ID" value="NZ_JACARV010000119.1"/>
</dbReference>
<feature type="chain" id="PRO_5030805895" evidence="1">
    <location>
        <begin position="24"/>
        <end position="185"/>
    </location>
</feature>
<accession>A0A7Y7ZFU6</accession>
<evidence type="ECO:0000313" key="3">
    <source>
        <dbReference type="EMBL" id="NWC84070.1"/>
    </source>
</evidence>
<evidence type="ECO:0000259" key="2">
    <source>
        <dbReference type="Pfam" id="PF01464"/>
    </source>
</evidence>
<dbReference type="InterPro" id="IPR008258">
    <property type="entry name" value="Transglycosylase_SLT_dom_1"/>
</dbReference>
<reference evidence="3 4" key="1">
    <citation type="submission" date="2020-04" db="EMBL/GenBank/DDBJ databases">
        <title>Molecular characterization of pseudomonads from Agaricus bisporus reveal novel blotch 2 pathogens in Western Europe.</title>
        <authorList>
            <person name="Taparia T."/>
            <person name="Krijger M."/>
            <person name="Haynes E."/>
            <person name="Elpinstone J.G."/>
            <person name="Noble R."/>
            <person name="Van Der Wolf J."/>
        </authorList>
    </citation>
    <scope>NUCLEOTIDE SEQUENCE [LARGE SCALE GENOMIC DNA]</scope>
    <source>
        <strain evidence="3 4">P7765</strain>
    </source>
</reference>
<feature type="signal peptide" evidence="1">
    <location>
        <begin position="1"/>
        <end position="23"/>
    </location>
</feature>
<dbReference type="Proteomes" id="UP000542695">
    <property type="component" value="Unassembled WGS sequence"/>
</dbReference>
<feature type="domain" description="Transglycosylase SLT" evidence="2">
    <location>
        <begin position="40"/>
        <end position="154"/>
    </location>
</feature>
<protein>
    <submittedName>
        <fullName evidence="3">Transglycosylase SLT domain-containing protein</fullName>
    </submittedName>
</protein>
<keyword evidence="1" id="KW-0732">Signal</keyword>
<name>A0A7Y7ZFU6_PSEPU</name>
<proteinExistence type="predicted"/>
<evidence type="ECO:0000256" key="1">
    <source>
        <dbReference type="SAM" id="SignalP"/>
    </source>
</evidence>
<dbReference type="SUPFAM" id="SSF53955">
    <property type="entry name" value="Lysozyme-like"/>
    <property type="match status" value="1"/>
</dbReference>
<dbReference type="Gene3D" id="1.10.530.10">
    <property type="match status" value="1"/>
</dbReference>
<dbReference type="EMBL" id="JACARV010000119">
    <property type="protein sequence ID" value="NWC84070.1"/>
    <property type="molecule type" value="Genomic_DNA"/>
</dbReference>
<evidence type="ECO:0000313" key="4">
    <source>
        <dbReference type="Proteomes" id="UP000542695"/>
    </source>
</evidence>